<keyword evidence="8" id="KW-0458">Lysosome</keyword>
<comment type="subcellular location">
    <subcellularLocation>
        <location evidence="1">Cytoplasm</location>
        <location evidence="1">Cytosol</location>
    </subcellularLocation>
    <subcellularLocation>
        <location evidence="2">Cytoplasmic vesicle</location>
    </subcellularLocation>
    <subcellularLocation>
        <location evidence="3">Lysosome membrane</location>
    </subcellularLocation>
</comment>
<dbReference type="InterPro" id="IPR035969">
    <property type="entry name" value="Rab-GAP_TBC_sf"/>
</dbReference>
<dbReference type="PROSITE" id="PS50086">
    <property type="entry name" value="TBC_RABGAP"/>
    <property type="match status" value="1"/>
</dbReference>
<evidence type="ECO:0000256" key="9">
    <source>
        <dbReference type="ARBA" id="ARBA00023329"/>
    </source>
</evidence>
<evidence type="ECO:0000256" key="2">
    <source>
        <dbReference type="ARBA" id="ARBA00004541"/>
    </source>
</evidence>
<evidence type="ECO:0000256" key="4">
    <source>
        <dbReference type="ARBA" id="ARBA00015455"/>
    </source>
</evidence>
<gene>
    <name evidence="12" type="ORF">CHILSU_LOCUS4981</name>
</gene>
<keyword evidence="7" id="KW-0472">Membrane</keyword>
<dbReference type="Gene3D" id="1.10.10.750">
    <property type="entry name" value="Ypt/Rab-GAP domain of gyp1p, domain 1"/>
    <property type="match status" value="1"/>
</dbReference>
<evidence type="ECO:0000256" key="1">
    <source>
        <dbReference type="ARBA" id="ARBA00004514"/>
    </source>
</evidence>
<reference evidence="12" key="1">
    <citation type="submission" date="2021-12" db="EMBL/GenBank/DDBJ databases">
        <authorList>
            <person name="King R."/>
        </authorList>
    </citation>
    <scope>NUCLEOTIDE SEQUENCE</scope>
</reference>
<evidence type="ECO:0000256" key="8">
    <source>
        <dbReference type="ARBA" id="ARBA00023228"/>
    </source>
</evidence>
<dbReference type="Pfam" id="PF00566">
    <property type="entry name" value="RabGAP-TBC"/>
    <property type="match status" value="1"/>
</dbReference>
<dbReference type="PANTHER" id="PTHR13530:SF3">
    <property type="entry name" value="TBC1 DOMAIN FAMILY MEMBER 7"/>
    <property type="match status" value="1"/>
</dbReference>
<evidence type="ECO:0000256" key="5">
    <source>
        <dbReference type="ARBA" id="ARBA00022468"/>
    </source>
</evidence>
<dbReference type="InterPro" id="IPR039842">
    <property type="entry name" value="TBC1D7"/>
</dbReference>
<dbReference type="PANTHER" id="PTHR13530">
    <property type="entry name" value="TBC1 DOMAIN FAMILY MEMBER 7"/>
    <property type="match status" value="1"/>
</dbReference>
<evidence type="ECO:0000256" key="6">
    <source>
        <dbReference type="ARBA" id="ARBA00022490"/>
    </source>
</evidence>
<protein>
    <recommendedName>
        <fullName evidence="4">TBC1 domain family member 7</fullName>
    </recommendedName>
</protein>
<dbReference type="InterPro" id="IPR043039">
    <property type="entry name" value="TBC1D7_dom2"/>
</dbReference>
<accession>A0ABN8B6C6</accession>
<keyword evidence="6" id="KW-0963">Cytoplasm</keyword>
<proteinExistence type="predicted"/>
<evidence type="ECO:0000256" key="10">
    <source>
        <dbReference type="ARBA" id="ARBA00046045"/>
    </source>
</evidence>
<keyword evidence="5" id="KW-0343">GTPase activation</keyword>
<dbReference type="SUPFAM" id="SSF47923">
    <property type="entry name" value="Ypt/Rab-GAP domain of gyp1p"/>
    <property type="match status" value="2"/>
</dbReference>
<evidence type="ECO:0000256" key="7">
    <source>
        <dbReference type="ARBA" id="ARBA00023136"/>
    </source>
</evidence>
<sequence>MNHSVNLRRDMTVSQFHKYKFYLPEVLNYGLNLLVFQAQRLYTTENHCHFYYFQVHSLRSSHKMTDERNFRSSYYEKVGCRGVEEKKSLEILLKEKPWDKLKLKQFCLRFTVPAAYRNLVWKVLLDILPVYPDSHQFVMEQRTDQYNDLLYAVELLDLVDLKAPRSKILLQMWLLDNEQREPPIFKETNCSLEDTFVPITDTLLELYDDEVDIYWFAKSLTEVVRVMQKDLSKLNEAFQSMLEKEDGELYNHLVELNALEKLPLLKWYNCCFAGVLDDTSLAKIWDKLCSGAPKILSFVAVMLIITLRRNILKAKSVQEILKCVSQIPEQYEEVIALKAMELWQYYGSQPQNDPLAKK</sequence>
<keyword evidence="9" id="KW-0968">Cytoplasmic vesicle</keyword>
<evidence type="ECO:0000256" key="3">
    <source>
        <dbReference type="ARBA" id="ARBA00004656"/>
    </source>
</evidence>
<dbReference type="InterPro" id="IPR000195">
    <property type="entry name" value="Rab-GAP-TBC_dom"/>
</dbReference>
<organism evidence="12 13">
    <name type="scientific">Chilo suppressalis</name>
    <name type="common">Asiatic rice borer moth</name>
    <dbReference type="NCBI Taxonomy" id="168631"/>
    <lineage>
        <taxon>Eukaryota</taxon>
        <taxon>Metazoa</taxon>
        <taxon>Ecdysozoa</taxon>
        <taxon>Arthropoda</taxon>
        <taxon>Hexapoda</taxon>
        <taxon>Insecta</taxon>
        <taxon>Pterygota</taxon>
        <taxon>Neoptera</taxon>
        <taxon>Endopterygota</taxon>
        <taxon>Lepidoptera</taxon>
        <taxon>Glossata</taxon>
        <taxon>Ditrysia</taxon>
        <taxon>Pyraloidea</taxon>
        <taxon>Crambidae</taxon>
        <taxon>Crambinae</taxon>
        <taxon>Chilo</taxon>
    </lineage>
</organism>
<name>A0ABN8B6C6_CHISP</name>
<evidence type="ECO:0000259" key="11">
    <source>
        <dbReference type="PROSITE" id="PS50086"/>
    </source>
</evidence>
<comment type="function">
    <text evidence="10">Non-catalytic component of the TSC-TBC complex, a multiprotein complex that acts as a negative regulator of the canonical mTORC1 complex, an evolutionarily conserved central nutrient sensor that stimulates anabolic reactions and macromolecule biosynthesis to promote cellular biomass generation and growth. The TSC-TBC complex acts as a GTPase-activating protein (GAP) for the small GTPase RHEB, a direct activator of the protein kinase activity of mTORC1. In absence of nutrients, the TSC-TBC complex inhibits mTORC1, thereby preventing phosphorylation of ribosomal protein S6 kinase (RPS6KB1 and RPS6KB2) and EIF4EBP1 (4E-BP1) by the mTORC1 signaling. The TSC-TBC complex is inactivated in response to nutrients, relieving inhibition of mTORC1.</text>
</comment>
<dbReference type="Gene3D" id="1.10.472.80">
    <property type="entry name" value="Ypt/Rab-GAP domain of gyp1p, domain 3"/>
    <property type="match status" value="1"/>
</dbReference>
<dbReference type="Gene3D" id="1.10.8.680">
    <property type="entry name" value="Ypt/Rab-GAP domain of gyp1p, domain 2"/>
    <property type="match status" value="1"/>
</dbReference>
<keyword evidence="13" id="KW-1185">Reference proteome</keyword>
<evidence type="ECO:0000313" key="13">
    <source>
        <dbReference type="Proteomes" id="UP001153292"/>
    </source>
</evidence>
<feature type="domain" description="Rab-GAP TBC" evidence="11">
    <location>
        <begin position="111"/>
        <end position="292"/>
    </location>
</feature>
<evidence type="ECO:0000313" key="12">
    <source>
        <dbReference type="EMBL" id="CAH0401747.1"/>
    </source>
</evidence>
<dbReference type="EMBL" id="OU963895">
    <property type="protein sequence ID" value="CAH0401747.1"/>
    <property type="molecule type" value="Genomic_DNA"/>
</dbReference>
<dbReference type="Proteomes" id="UP001153292">
    <property type="component" value="Chromosome 2"/>
</dbReference>